<proteinExistence type="predicted"/>
<dbReference type="InterPro" id="IPR036515">
    <property type="entry name" value="Transposase_17_sf"/>
</dbReference>
<sequence>MTAYRRDHTPGATWFFTLNLADRNATLLTTHIENLRSAFVYAMHRHPWRIDAVVILPDHLHAICTLPAHDADYPLRWRLIKAHFSRSLPKHEHISASRARRGERGIWQRRYWEHRIRDEKDFVRHVNYIHHNPRKHGHVENLADWPWSSFHRYVLMGLLPEDWAGEGIENNAGERNERGLARIN</sequence>
<reference evidence="2 3" key="1">
    <citation type="submission" date="2020-08" db="EMBL/GenBank/DDBJ databases">
        <title>A Genomic Blueprint of the Chicken Gut Microbiome.</title>
        <authorList>
            <person name="Gilroy R."/>
            <person name="Ravi A."/>
            <person name="Getino M."/>
            <person name="Pursley I."/>
            <person name="Horton D.L."/>
            <person name="Alikhan N.-F."/>
            <person name="Baker D."/>
            <person name="Gharbi K."/>
            <person name="Hall N."/>
            <person name="Watson M."/>
            <person name="Adriaenssens E.M."/>
            <person name="Foster-Nyarko E."/>
            <person name="Jarju S."/>
            <person name="Secka A."/>
            <person name="Antonio M."/>
            <person name="Oren A."/>
            <person name="Chaudhuri R."/>
            <person name="La Ragione R.M."/>
            <person name="Hildebrand F."/>
            <person name="Pallen M.J."/>
        </authorList>
    </citation>
    <scope>NUCLEOTIDE SEQUENCE [LARGE SCALE GENOMIC DNA]</scope>
    <source>
        <strain evidence="2 3">Sa2CUA2</strain>
    </source>
</reference>
<keyword evidence="3" id="KW-1185">Reference proteome</keyword>
<organism evidence="2 3">
    <name type="scientific">Serpens gallinarum</name>
    <dbReference type="NCBI Taxonomy" id="2763075"/>
    <lineage>
        <taxon>Bacteria</taxon>
        <taxon>Pseudomonadati</taxon>
        <taxon>Pseudomonadota</taxon>
        <taxon>Gammaproteobacteria</taxon>
        <taxon>Pseudomonadales</taxon>
        <taxon>Pseudomonadaceae</taxon>
        <taxon>Pseudomonas</taxon>
    </lineage>
</organism>
<evidence type="ECO:0000313" key="3">
    <source>
        <dbReference type="Proteomes" id="UP000611945"/>
    </source>
</evidence>
<dbReference type="Proteomes" id="UP000611945">
    <property type="component" value="Unassembled WGS sequence"/>
</dbReference>
<gene>
    <name evidence="2" type="ORF">H9642_16115</name>
</gene>
<evidence type="ECO:0000259" key="1">
    <source>
        <dbReference type="SMART" id="SM01321"/>
    </source>
</evidence>
<dbReference type="NCBIfam" id="NF047646">
    <property type="entry name" value="REP_Tyr_transpos"/>
    <property type="match status" value="1"/>
</dbReference>
<dbReference type="SUPFAM" id="SSF143422">
    <property type="entry name" value="Transposase IS200-like"/>
    <property type="match status" value="1"/>
</dbReference>
<dbReference type="RefSeq" id="WP_251837491.1">
    <property type="nucleotide sequence ID" value="NZ_JACSQG010000011.1"/>
</dbReference>
<accession>A0ABR8TSF5</accession>
<comment type="caution">
    <text evidence="2">The sequence shown here is derived from an EMBL/GenBank/DDBJ whole genome shotgun (WGS) entry which is preliminary data.</text>
</comment>
<protein>
    <submittedName>
        <fullName evidence="2">Transposase</fullName>
    </submittedName>
</protein>
<feature type="domain" description="Transposase IS200-like" evidence="1">
    <location>
        <begin position="9"/>
        <end position="132"/>
    </location>
</feature>
<dbReference type="EMBL" id="JACSQG010000011">
    <property type="protein sequence ID" value="MBD7978708.1"/>
    <property type="molecule type" value="Genomic_DNA"/>
</dbReference>
<dbReference type="PANTHER" id="PTHR36966:SF1">
    <property type="entry name" value="REP-ASSOCIATED TYROSINE TRANSPOSASE"/>
    <property type="match status" value="1"/>
</dbReference>
<dbReference type="Gene3D" id="3.30.70.1290">
    <property type="entry name" value="Transposase IS200-like"/>
    <property type="match status" value="1"/>
</dbReference>
<name>A0ABR8TSF5_9PSED</name>
<dbReference type="PANTHER" id="PTHR36966">
    <property type="entry name" value="REP-ASSOCIATED TYROSINE TRANSPOSASE"/>
    <property type="match status" value="1"/>
</dbReference>
<dbReference type="SMART" id="SM01321">
    <property type="entry name" value="Y1_Tnp"/>
    <property type="match status" value="1"/>
</dbReference>
<dbReference type="InterPro" id="IPR052715">
    <property type="entry name" value="RAYT_transposase"/>
</dbReference>
<dbReference type="InterPro" id="IPR002686">
    <property type="entry name" value="Transposase_17"/>
</dbReference>
<evidence type="ECO:0000313" key="2">
    <source>
        <dbReference type="EMBL" id="MBD7978708.1"/>
    </source>
</evidence>